<dbReference type="PROSITE" id="PS50932">
    <property type="entry name" value="HTH_LACI_2"/>
    <property type="match status" value="1"/>
</dbReference>
<evidence type="ECO:0000313" key="5">
    <source>
        <dbReference type="EMBL" id="MBK4349133.1"/>
    </source>
</evidence>
<evidence type="ECO:0000256" key="1">
    <source>
        <dbReference type="ARBA" id="ARBA00023015"/>
    </source>
</evidence>
<dbReference type="Pfam" id="PF13377">
    <property type="entry name" value="Peripla_BP_3"/>
    <property type="match status" value="1"/>
</dbReference>
<keyword evidence="3" id="KW-0804">Transcription</keyword>
<dbReference type="GO" id="GO:0003700">
    <property type="term" value="F:DNA-binding transcription factor activity"/>
    <property type="evidence" value="ECO:0007669"/>
    <property type="project" value="TreeGrafter"/>
</dbReference>
<dbReference type="SUPFAM" id="SSF47413">
    <property type="entry name" value="lambda repressor-like DNA-binding domains"/>
    <property type="match status" value="1"/>
</dbReference>
<gene>
    <name evidence="5" type="ORF">IV501_16000</name>
</gene>
<accession>A0A934SUD4</accession>
<proteinExistence type="predicted"/>
<organism evidence="5 6">
    <name type="scientific">Lacisediminihabitans changchengi</name>
    <dbReference type="NCBI Taxonomy" id="2787634"/>
    <lineage>
        <taxon>Bacteria</taxon>
        <taxon>Bacillati</taxon>
        <taxon>Actinomycetota</taxon>
        <taxon>Actinomycetes</taxon>
        <taxon>Micrococcales</taxon>
        <taxon>Microbacteriaceae</taxon>
        <taxon>Lacisediminihabitans</taxon>
    </lineage>
</organism>
<protein>
    <submittedName>
        <fullName evidence="5">LacI family DNA-binding transcriptional regulator</fullName>
    </submittedName>
</protein>
<evidence type="ECO:0000259" key="4">
    <source>
        <dbReference type="PROSITE" id="PS50932"/>
    </source>
</evidence>
<dbReference type="Proteomes" id="UP000636458">
    <property type="component" value="Unassembled WGS sequence"/>
</dbReference>
<dbReference type="InterPro" id="IPR028082">
    <property type="entry name" value="Peripla_BP_I"/>
</dbReference>
<dbReference type="GO" id="GO:0000976">
    <property type="term" value="F:transcription cis-regulatory region binding"/>
    <property type="evidence" value="ECO:0007669"/>
    <property type="project" value="TreeGrafter"/>
</dbReference>
<dbReference type="PANTHER" id="PTHR30146">
    <property type="entry name" value="LACI-RELATED TRANSCRIPTIONAL REPRESSOR"/>
    <property type="match status" value="1"/>
</dbReference>
<dbReference type="EMBL" id="JAEPES010000006">
    <property type="protein sequence ID" value="MBK4349133.1"/>
    <property type="molecule type" value="Genomic_DNA"/>
</dbReference>
<dbReference type="PANTHER" id="PTHR30146:SF153">
    <property type="entry name" value="LACTOSE OPERON REPRESSOR"/>
    <property type="match status" value="1"/>
</dbReference>
<comment type="caution">
    <text evidence="5">The sequence shown here is derived from an EMBL/GenBank/DDBJ whole genome shotgun (WGS) entry which is preliminary data.</text>
</comment>
<dbReference type="PROSITE" id="PS00356">
    <property type="entry name" value="HTH_LACI_1"/>
    <property type="match status" value="1"/>
</dbReference>
<reference evidence="5" key="1">
    <citation type="submission" date="2021-01" db="EMBL/GenBank/DDBJ databases">
        <title>Lacisediminihabitans sp. nov. strain G11-30, isolated from Antarctic Soil.</title>
        <authorList>
            <person name="Li J."/>
        </authorList>
    </citation>
    <scope>NUCLEOTIDE SEQUENCE</scope>
    <source>
        <strain evidence="5">G11-30</strain>
    </source>
</reference>
<dbReference type="CDD" id="cd01574">
    <property type="entry name" value="PBP1_LacI"/>
    <property type="match status" value="1"/>
</dbReference>
<keyword evidence="1" id="KW-0805">Transcription regulation</keyword>
<evidence type="ECO:0000256" key="3">
    <source>
        <dbReference type="ARBA" id="ARBA00023163"/>
    </source>
</evidence>
<dbReference type="InterPro" id="IPR010982">
    <property type="entry name" value="Lambda_DNA-bd_dom_sf"/>
</dbReference>
<dbReference type="InterPro" id="IPR046335">
    <property type="entry name" value="LacI/GalR-like_sensor"/>
</dbReference>
<dbReference type="Pfam" id="PF00356">
    <property type="entry name" value="LacI"/>
    <property type="match status" value="1"/>
</dbReference>
<dbReference type="CDD" id="cd01392">
    <property type="entry name" value="HTH_LacI"/>
    <property type="match status" value="1"/>
</dbReference>
<evidence type="ECO:0000313" key="6">
    <source>
        <dbReference type="Proteomes" id="UP000636458"/>
    </source>
</evidence>
<dbReference type="Gene3D" id="1.10.260.40">
    <property type="entry name" value="lambda repressor-like DNA-binding domains"/>
    <property type="match status" value="1"/>
</dbReference>
<feature type="domain" description="HTH lacI-type" evidence="4">
    <location>
        <begin position="2"/>
        <end position="56"/>
    </location>
</feature>
<keyword evidence="2 5" id="KW-0238">DNA-binding</keyword>
<dbReference type="AlphaFoldDB" id="A0A934SUD4"/>
<sequence>MANITDVARLAGVSHQTVSRVLNNDAAVRPQTRARVQAAIDELNYRPSAVARALKSSKTHTIGLISTGNPLYGPSSIALAFNESAREAGYQVITASMSSAPVELIRDAIDVFLRQQVEAIVLIATDVSSLVAVHDLYIDIPLITADSSGHERFPSVSIAQAAGAALATGFLADLGHRTILHLAGPEYSLDARERVRGWRAELDRRGLEARPPTFGDWTAGSGLELGLQLPWPDDFSAVFVANDQMALGLLRAFGNRGIRVPEDVSVVGFDDIPESAHYSPPLTTVRQDFAELGRRLMAAVSTELAGLEQTGIAVTQPSLVVRQSAIAPRDN</sequence>
<dbReference type="SMART" id="SM00354">
    <property type="entry name" value="HTH_LACI"/>
    <property type="match status" value="1"/>
</dbReference>
<dbReference type="InterPro" id="IPR000843">
    <property type="entry name" value="HTH_LacI"/>
</dbReference>
<dbReference type="PRINTS" id="PR00036">
    <property type="entry name" value="HTHLACI"/>
</dbReference>
<evidence type="ECO:0000256" key="2">
    <source>
        <dbReference type="ARBA" id="ARBA00023125"/>
    </source>
</evidence>
<dbReference type="Gene3D" id="3.40.50.2300">
    <property type="match status" value="2"/>
</dbReference>
<dbReference type="RefSeq" id="WP_200557319.1">
    <property type="nucleotide sequence ID" value="NZ_JAEPES010000006.1"/>
</dbReference>
<dbReference type="SUPFAM" id="SSF53822">
    <property type="entry name" value="Periplasmic binding protein-like I"/>
    <property type="match status" value="1"/>
</dbReference>
<name>A0A934SUD4_9MICO</name>
<keyword evidence="6" id="KW-1185">Reference proteome</keyword>